<dbReference type="Proteomes" id="UP000175669">
    <property type="component" value="Unassembled WGS sequence"/>
</dbReference>
<dbReference type="InterPro" id="IPR058193">
    <property type="entry name" value="VanY/YodJ_core_dom"/>
</dbReference>
<dbReference type="GO" id="GO:0008233">
    <property type="term" value="F:peptidase activity"/>
    <property type="evidence" value="ECO:0007669"/>
    <property type="project" value="InterPro"/>
</dbReference>
<evidence type="ECO:0000313" key="2">
    <source>
        <dbReference type="EMBL" id="OFE11073.1"/>
    </source>
</evidence>
<protein>
    <recommendedName>
        <fullName evidence="1">D-alanyl-D-alanine carboxypeptidase-like core domain-containing protein</fullName>
    </recommendedName>
</protein>
<dbReference type="EMBL" id="MASR01000003">
    <property type="protein sequence ID" value="OFE11073.1"/>
    <property type="molecule type" value="Genomic_DNA"/>
</dbReference>
<comment type="caution">
    <text evidence="2">The sequence shown here is derived from an EMBL/GenBank/DDBJ whole genome shotgun (WGS) entry which is preliminary data.</text>
</comment>
<dbReference type="Gene3D" id="3.30.1380.10">
    <property type="match status" value="1"/>
</dbReference>
<evidence type="ECO:0000259" key="1">
    <source>
        <dbReference type="Pfam" id="PF02557"/>
    </source>
</evidence>
<dbReference type="CDD" id="cd14852">
    <property type="entry name" value="LD-carboxypeptidase"/>
    <property type="match status" value="1"/>
</dbReference>
<dbReference type="STRING" id="1524254.PHACT_14505"/>
<organism evidence="2 3">
    <name type="scientific">Pseudohongiella acticola</name>
    <dbReference type="NCBI Taxonomy" id="1524254"/>
    <lineage>
        <taxon>Bacteria</taxon>
        <taxon>Pseudomonadati</taxon>
        <taxon>Pseudomonadota</taxon>
        <taxon>Gammaproteobacteria</taxon>
        <taxon>Pseudomonadales</taxon>
        <taxon>Pseudohongiellaceae</taxon>
        <taxon>Pseudohongiella</taxon>
    </lineage>
</organism>
<dbReference type="AlphaFoldDB" id="A0A1E8CF85"/>
<dbReference type="InterPro" id="IPR003709">
    <property type="entry name" value="VanY-like_core_dom"/>
</dbReference>
<dbReference type="PANTHER" id="PTHR34385">
    <property type="entry name" value="D-ALANYL-D-ALANINE CARBOXYPEPTIDASE"/>
    <property type="match status" value="1"/>
</dbReference>
<feature type="domain" description="D-alanyl-D-alanine carboxypeptidase-like core" evidence="1">
    <location>
        <begin position="44"/>
        <end position="169"/>
    </location>
</feature>
<dbReference type="SUPFAM" id="SSF55166">
    <property type="entry name" value="Hedgehog/DD-peptidase"/>
    <property type="match status" value="1"/>
</dbReference>
<proteinExistence type="predicted"/>
<name>A0A1E8CF85_9GAMM</name>
<accession>A0A1E8CF85</accession>
<dbReference type="Pfam" id="PF02557">
    <property type="entry name" value="VanY"/>
    <property type="match status" value="1"/>
</dbReference>
<dbReference type="GO" id="GO:0006508">
    <property type="term" value="P:proteolysis"/>
    <property type="evidence" value="ECO:0007669"/>
    <property type="project" value="InterPro"/>
</dbReference>
<reference evidence="3" key="1">
    <citation type="submission" date="2016-07" db="EMBL/GenBank/DDBJ databases">
        <authorList>
            <person name="Florea S."/>
            <person name="Webb J.S."/>
            <person name="Jaromczyk J."/>
            <person name="Schardl C.L."/>
        </authorList>
    </citation>
    <scope>NUCLEOTIDE SEQUENCE [LARGE SCALE GENOMIC DNA]</scope>
    <source>
        <strain evidence="3">KCTC 42131</strain>
    </source>
</reference>
<dbReference type="PANTHER" id="PTHR34385:SF1">
    <property type="entry name" value="PEPTIDOGLYCAN L-ALANYL-D-GLUTAMATE ENDOPEPTIDASE CWLK"/>
    <property type="match status" value="1"/>
</dbReference>
<sequence length="170" mass="18983">MQIRSLHQALGIADDYNDRIGLPLQQEPERLVDAGPDMFDRPQQMTPSTMLAWQGMRDRAASDGITLLLVSAYRGAAYQADVIRRKLDGGRTLEDILRVNAAPGYSEHHTGRALDIATPGDPPLETTFELTAAFAWLSDNADEFGFVLSYPRDSVSAITYEPWHWCFRGD</sequence>
<dbReference type="InterPro" id="IPR009045">
    <property type="entry name" value="Zn_M74/Hedgehog-like"/>
</dbReference>
<keyword evidence="3" id="KW-1185">Reference proteome</keyword>
<dbReference type="InterPro" id="IPR052179">
    <property type="entry name" value="DD-CPase-like"/>
</dbReference>
<evidence type="ECO:0000313" key="3">
    <source>
        <dbReference type="Proteomes" id="UP000175669"/>
    </source>
</evidence>
<gene>
    <name evidence="2" type="ORF">PHACT_14505</name>
</gene>